<accession>A0A2V3WBU5</accession>
<organism evidence="6 7">
    <name type="scientific">Pseudogracilibacillus auburnensis</name>
    <dbReference type="NCBI Taxonomy" id="1494959"/>
    <lineage>
        <taxon>Bacteria</taxon>
        <taxon>Bacillati</taxon>
        <taxon>Bacillota</taxon>
        <taxon>Bacilli</taxon>
        <taxon>Bacillales</taxon>
        <taxon>Bacillaceae</taxon>
        <taxon>Pseudogracilibacillus</taxon>
    </lineage>
</organism>
<reference evidence="6 7" key="1">
    <citation type="submission" date="2018-05" db="EMBL/GenBank/DDBJ databases">
        <title>Genomic Encyclopedia of Type Strains, Phase IV (KMG-IV): sequencing the most valuable type-strain genomes for metagenomic binning, comparative biology and taxonomic classification.</title>
        <authorList>
            <person name="Goeker M."/>
        </authorList>
    </citation>
    <scope>NUCLEOTIDE SEQUENCE [LARGE SCALE GENOMIC DNA]</scope>
    <source>
        <strain evidence="6 7">DSM 28556</strain>
    </source>
</reference>
<evidence type="ECO:0000256" key="2">
    <source>
        <dbReference type="ARBA" id="ARBA00022692"/>
    </source>
</evidence>
<evidence type="ECO:0000256" key="1">
    <source>
        <dbReference type="ARBA" id="ARBA00004141"/>
    </source>
</evidence>
<dbReference type="AlphaFoldDB" id="A0A2V3WBU5"/>
<gene>
    <name evidence="6" type="ORF">DFR56_1082</name>
</gene>
<keyword evidence="3 5" id="KW-1133">Transmembrane helix</keyword>
<evidence type="ECO:0000256" key="4">
    <source>
        <dbReference type="ARBA" id="ARBA00023136"/>
    </source>
</evidence>
<feature type="transmembrane region" description="Helical" evidence="5">
    <location>
        <begin position="44"/>
        <end position="62"/>
    </location>
</feature>
<evidence type="ECO:0000256" key="5">
    <source>
        <dbReference type="SAM" id="Phobius"/>
    </source>
</evidence>
<dbReference type="RefSeq" id="WP_110395616.1">
    <property type="nucleotide sequence ID" value="NZ_JBHUHB010000001.1"/>
</dbReference>
<dbReference type="InterPro" id="IPR032808">
    <property type="entry name" value="DoxX"/>
</dbReference>
<dbReference type="OrthoDB" id="2454358at2"/>
<keyword evidence="7" id="KW-1185">Reference proteome</keyword>
<comment type="caution">
    <text evidence="6">The sequence shown here is derived from an EMBL/GenBank/DDBJ whole genome shotgun (WGS) entry which is preliminary data.</text>
</comment>
<name>A0A2V3WBU5_9BACI</name>
<dbReference type="Proteomes" id="UP000247978">
    <property type="component" value="Unassembled WGS sequence"/>
</dbReference>
<feature type="transmembrane region" description="Helical" evidence="5">
    <location>
        <begin position="68"/>
        <end position="86"/>
    </location>
</feature>
<proteinExistence type="predicted"/>
<evidence type="ECO:0000256" key="3">
    <source>
        <dbReference type="ARBA" id="ARBA00022989"/>
    </source>
</evidence>
<sequence>MSIVAIILQVILGLGFFMFGLMKFTSKQMVEGFNHFGLPQWFRIVTGVFEWIGALGMIAGIWFQQIAFISGVWLAIIMFFAIITHIRAKDSLLQNMMPALLLTLSAFIALINM</sequence>
<evidence type="ECO:0000313" key="6">
    <source>
        <dbReference type="EMBL" id="PXW86189.1"/>
    </source>
</evidence>
<evidence type="ECO:0000313" key="7">
    <source>
        <dbReference type="Proteomes" id="UP000247978"/>
    </source>
</evidence>
<dbReference type="GO" id="GO:0016020">
    <property type="term" value="C:membrane"/>
    <property type="evidence" value="ECO:0007669"/>
    <property type="project" value="UniProtKB-SubCell"/>
</dbReference>
<dbReference type="Pfam" id="PF13564">
    <property type="entry name" value="DoxX_2"/>
    <property type="match status" value="1"/>
</dbReference>
<comment type="subcellular location">
    <subcellularLocation>
        <location evidence="1">Membrane</location>
        <topology evidence="1">Multi-pass membrane protein</topology>
    </subcellularLocation>
</comment>
<feature type="transmembrane region" description="Helical" evidence="5">
    <location>
        <begin position="93"/>
        <end position="111"/>
    </location>
</feature>
<dbReference type="EMBL" id="QJJQ01000008">
    <property type="protein sequence ID" value="PXW86189.1"/>
    <property type="molecule type" value="Genomic_DNA"/>
</dbReference>
<feature type="transmembrane region" description="Helical" evidence="5">
    <location>
        <begin position="6"/>
        <end position="24"/>
    </location>
</feature>
<keyword evidence="2 5" id="KW-0812">Transmembrane</keyword>
<protein>
    <submittedName>
        <fullName evidence="6">DoxX-like protein</fullName>
    </submittedName>
</protein>
<keyword evidence="4 5" id="KW-0472">Membrane</keyword>